<gene>
    <name evidence="1" type="ORF">LCGC14_3138900</name>
</gene>
<name>A0A0F8VXJ5_9ZZZZ</name>
<evidence type="ECO:0000313" key="1">
    <source>
        <dbReference type="EMBL" id="KKK49057.1"/>
    </source>
</evidence>
<dbReference type="EMBL" id="LAZR01068750">
    <property type="protein sequence ID" value="KKK49057.1"/>
    <property type="molecule type" value="Genomic_DNA"/>
</dbReference>
<dbReference type="AlphaFoldDB" id="A0A0F8VXJ5"/>
<proteinExistence type="predicted"/>
<reference evidence="1" key="1">
    <citation type="journal article" date="2015" name="Nature">
        <title>Complex archaea that bridge the gap between prokaryotes and eukaryotes.</title>
        <authorList>
            <person name="Spang A."/>
            <person name="Saw J.H."/>
            <person name="Jorgensen S.L."/>
            <person name="Zaremba-Niedzwiedzka K."/>
            <person name="Martijn J."/>
            <person name="Lind A.E."/>
            <person name="van Eijk R."/>
            <person name="Schleper C."/>
            <person name="Guy L."/>
            <person name="Ettema T.J."/>
        </authorList>
    </citation>
    <scope>NUCLEOTIDE SEQUENCE</scope>
</reference>
<organism evidence="1">
    <name type="scientific">marine sediment metagenome</name>
    <dbReference type="NCBI Taxonomy" id="412755"/>
    <lineage>
        <taxon>unclassified sequences</taxon>
        <taxon>metagenomes</taxon>
        <taxon>ecological metagenomes</taxon>
    </lineage>
</organism>
<sequence length="176" mass="20343">MTNRTRASAYDHRLDIEPVRGVVVAHPVHQLCQASTGPRDAAMPFSRSTPRQCIRVALWKDKHSFLKGGGEGLRSRAAKGNHSHDIPPRYLNKTQEHDKWTGLYWRLRQMKVFRRTRYTTGSLLGGSIRSFVLSISELQNRPNRGNAYSRRIRWKRCFPGSLDSKTAQKRGYLQRR</sequence>
<comment type="caution">
    <text evidence="1">The sequence shown here is derived from an EMBL/GenBank/DDBJ whole genome shotgun (WGS) entry which is preliminary data.</text>
</comment>
<accession>A0A0F8VXJ5</accession>
<protein>
    <submittedName>
        <fullName evidence="1">Uncharacterized protein</fullName>
    </submittedName>
</protein>